<evidence type="ECO:0000313" key="3">
    <source>
        <dbReference type="EMBL" id="UWZ36276.1"/>
    </source>
</evidence>
<dbReference type="Proteomes" id="UP001058271">
    <property type="component" value="Chromosome"/>
</dbReference>
<gene>
    <name evidence="3" type="ORF">Drose_35370</name>
</gene>
<dbReference type="EMBL" id="CP073721">
    <property type="protein sequence ID" value="UWZ36276.1"/>
    <property type="molecule type" value="Genomic_DNA"/>
</dbReference>
<proteinExistence type="predicted"/>
<dbReference type="Gene3D" id="3.40.33.10">
    <property type="entry name" value="CAP"/>
    <property type="match status" value="1"/>
</dbReference>
<feature type="domain" description="SCP" evidence="2">
    <location>
        <begin position="107"/>
        <end position="222"/>
    </location>
</feature>
<dbReference type="CDD" id="cd05379">
    <property type="entry name" value="CAP_bacterial"/>
    <property type="match status" value="1"/>
</dbReference>
<keyword evidence="4" id="KW-1185">Reference proteome</keyword>
<dbReference type="Pfam" id="PF00188">
    <property type="entry name" value="CAP"/>
    <property type="match status" value="1"/>
</dbReference>
<evidence type="ECO:0000256" key="1">
    <source>
        <dbReference type="SAM" id="MobiDB-lite"/>
    </source>
</evidence>
<dbReference type="PANTHER" id="PTHR31157">
    <property type="entry name" value="SCP DOMAIN-CONTAINING PROTEIN"/>
    <property type="match status" value="1"/>
</dbReference>
<dbReference type="PANTHER" id="PTHR31157:SF1">
    <property type="entry name" value="SCP DOMAIN-CONTAINING PROTEIN"/>
    <property type="match status" value="1"/>
</dbReference>
<dbReference type="SUPFAM" id="SSF55797">
    <property type="entry name" value="PR-1-like"/>
    <property type="match status" value="1"/>
</dbReference>
<sequence length="224" mass="23232">MPGVSKPLTEGTPIVTRFARRATAIAAALVVAPLGLTLAVAAVASAAPVAVTTVQAAGATLSADLTAATKATPKKPKKKAKKKKKSTPAPTPAAPTDYSVLENQVVTLTNNYRTANGCGALRIDSRLVTAARAHSTDMVSKDFFSHTGSDGSNFVQREARAGYTTGASAENIAWGYRTPQDVVNAWINSSGHRANILNCSSVAVGVGVAYKADGTPYWTQDFGR</sequence>
<accession>A0ABY5Z2M8</accession>
<organism evidence="3 4">
    <name type="scientific">Dactylosporangium roseum</name>
    <dbReference type="NCBI Taxonomy" id="47989"/>
    <lineage>
        <taxon>Bacteria</taxon>
        <taxon>Bacillati</taxon>
        <taxon>Actinomycetota</taxon>
        <taxon>Actinomycetes</taxon>
        <taxon>Micromonosporales</taxon>
        <taxon>Micromonosporaceae</taxon>
        <taxon>Dactylosporangium</taxon>
    </lineage>
</organism>
<name>A0ABY5Z2M8_9ACTN</name>
<evidence type="ECO:0000313" key="4">
    <source>
        <dbReference type="Proteomes" id="UP001058271"/>
    </source>
</evidence>
<protein>
    <submittedName>
        <fullName evidence="3">CAP domain-containing protein</fullName>
    </submittedName>
</protein>
<dbReference type="InterPro" id="IPR035940">
    <property type="entry name" value="CAP_sf"/>
</dbReference>
<dbReference type="InterPro" id="IPR014044">
    <property type="entry name" value="CAP_dom"/>
</dbReference>
<evidence type="ECO:0000259" key="2">
    <source>
        <dbReference type="Pfam" id="PF00188"/>
    </source>
</evidence>
<reference evidence="3" key="1">
    <citation type="submission" date="2021-04" db="EMBL/GenBank/DDBJ databases">
        <title>Biosynthetic gene clusters of Dactylosporangioum roseum.</title>
        <authorList>
            <person name="Hartkoorn R.C."/>
            <person name="Beaudoing E."/>
            <person name="Hot D."/>
            <person name="Moureu S."/>
        </authorList>
    </citation>
    <scope>NUCLEOTIDE SEQUENCE</scope>
    <source>
        <strain evidence="3">NRRL B-16295</strain>
    </source>
</reference>
<feature type="region of interest" description="Disordered" evidence="1">
    <location>
        <begin position="69"/>
        <end position="96"/>
    </location>
</feature>
<feature type="compositionally biased region" description="Basic residues" evidence="1">
    <location>
        <begin position="72"/>
        <end position="86"/>
    </location>
</feature>